<dbReference type="KEGG" id="msd:MYSTI_05713"/>
<evidence type="ECO:0000313" key="3">
    <source>
        <dbReference type="Proteomes" id="UP000011131"/>
    </source>
</evidence>
<dbReference type="EMBL" id="CP004025">
    <property type="protein sequence ID" value="AGC46989.1"/>
    <property type="molecule type" value="Genomic_DNA"/>
</dbReference>
<keyword evidence="3" id="KW-1185">Reference proteome</keyword>
<evidence type="ECO:0000313" key="2">
    <source>
        <dbReference type="EMBL" id="AGC46989.1"/>
    </source>
</evidence>
<dbReference type="eggNOG" id="COG3291">
    <property type="taxonomic scope" value="Bacteria"/>
</dbReference>
<dbReference type="Proteomes" id="UP000011131">
    <property type="component" value="Chromosome"/>
</dbReference>
<dbReference type="Pfam" id="PF18911">
    <property type="entry name" value="PKD_4"/>
    <property type="match status" value="1"/>
</dbReference>
<dbReference type="AlphaFoldDB" id="L7UKM4"/>
<dbReference type="Gene3D" id="2.60.40.10">
    <property type="entry name" value="Immunoglobulins"/>
    <property type="match status" value="1"/>
</dbReference>
<dbReference type="InterPro" id="IPR000601">
    <property type="entry name" value="PKD_dom"/>
</dbReference>
<dbReference type="InterPro" id="IPR035986">
    <property type="entry name" value="PKD_dom_sf"/>
</dbReference>
<proteinExistence type="predicted"/>
<sequence length="416" mass="44773">MSLDSSHLPRRRGVVALGAVAVLLCGVALVGPTRDEGAPEPRGQRPSSPVALDAAKEEGVVAPAVGREPLAVAPIPEAVSGEALAAALGEERVVLASSTAVIERIEMDRPWVCAGGQVSLAARVGGTLEPGALFRWVWPGQETGAELHPGVHLPWRAPATPGTAFVRFQVCKDLGGRRVGVLAEQVLRIEVRDCADAASREALEVAVIQRTNEAFLFRAISSEAEALTGYYSWDFGDGRSTVSPGPEVEHVYDAKTPDERTFTVRLTAGKRTGAPLSAMAFVRVRGQPPSDMRLPATLTLSRTSSSAETWRSEVTVEVPEESTITWERVERMTLHWDDQVEVMTLDWRDAITVREERGRGAFQGSVEVRPGELAVTVKQVVDILHGRDATGTEVSLSWASFKRESAPSGEARPPLK</sequence>
<dbReference type="RefSeq" id="WP_015351244.1">
    <property type="nucleotide sequence ID" value="NC_020126.1"/>
</dbReference>
<dbReference type="SUPFAM" id="SSF49299">
    <property type="entry name" value="PKD domain"/>
    <property type="match status" value="1"/>
</dbReference>
<accession>L7UKM4</accession>
<dbReference type="PATRIC" id="fig|1278073.3.peg.5793"/>
<feature type="domain" description="PKD" evidence="1">
    <location>
        <begin position="231"/>
        <end position="252"/>
    </location>
</feature>
<dbReference type="STRING" id="1278073.MYSTI_05713"/>
<reference evidence="2 3" key="1">
    <citation type="journal article" date="2013" name="Genome Announc.">
        <title>Complete genome sequence of Myxococcus stipitatus strain DSM 14675, a fruiting myxobacterium.</title>
        <authorList>
            <person name="Huntley S."/>
            <person name="Kneip S."/>
            <person name="Treuner-Lange A."/>
            <person name="Sogaard-Andersen L."/>
        </authorList>
    </citation>
    <scope>NUCLEOTIDE SEQUENCE [LARGE SCALE GENOMIC DNA]</scope>
    <source>
        <strain evidence="3">DSM 14675 / JCM 12634 / Mx s8</strain>
    </source>
</reference>
<organism evidence="2 3">
    <name type="scientific">Myxococcus stipitatus (strain DSM 14675 / JCM 12634 / Mx s8)</name>
    <dbReference type="NCBI Taxonomy" id="1278073"/>
    <lineage>
        <taxon>Bacteria</taxon>
        <taxon>Pseudomonadati</taxon>
        <taxon>Myxococcota</taxon>
        <taxon>Myxococcia</taxon>
        <taxon>Myxococcales</taxon>
        <taxon>Cystobacterineae</taxon>
        <taxon>Myxococcaceae</taxon>
        <taxon>Myxococcus</taxon>
    </lineage>
</organism>
<protein>
    <recommendedName>
        <fullName evidence="1">PKD domain-containing protein</fullName>
    </recommendedName>
</protein>
<dbReference type="HOGENOM" id="CLU_686786_0_0_7"/>
<dbReference type="PROSITE" id="PS50093">
    <property type="entry name" value="PKD"/>
    <property type="match status" value="1"/>
</dbReference>
<dbReference type="OrthoDB" id="5520307at2"/>
<dbReference type="InterPro" id="IPR013783">
    <property type="entry name" value="Ig-like_fold"/>
</dbReference>
<evidence type="ECO:0000259" key="1">
    <source>
        <dbReference type="PROSITE" id="PS50093"/>
    </source>
</evidence>
<dbReference type="CDD" id="cd00146">
    <property type="entry name" value="PKD"/>
    <property type="match status" value="1"/>
</dbReference>
<gene>
    <name evidence="2" type="ordered locus">MYSTI_05713</name>
</gene>
<name>L7UKM4_MYXSD</name>